<proteinExistence type="predicted"/>
<keyword evidence="2" id="KW-1185">Reference proteome</keyword>
<organism evidence="1 2">
    <name type="scientific">Spiromyces aspiralis</name>
    <dbReference type="NCBI Taxonomy" id="68401"/>
    <lineage>
        <taxon>Eukaryota</taxon>
        <taxon>Fungi</taxon>
        <taxon>Fungi incertae sedis</taxon>
        <taxon>Zoopagomycota</taxon>
        <taxon>Kickxellomycotina</taxon>
        <taxon>Kickxellomycetes</taxon>
        <taxon>Kickxellales</taxon>
        <taxon>Kickxellaceae</taxon>
        <taxon>Spiromyces</taxon>
    </lineage>
</organism>
<dbReference type="EMBL" id="JAMZIH010003705">
    <property type="protein sequence ID" value="KAJ1676659.1"/>
    <property type="molecule type" value="Genomic_DNA"/>
</dbReference>
<accession>A0ACC1HRT5</accession>
<name>A0ACC1HRT5_9FUNG</name>
<protein>
    <submittedName>
        <fullName evidence="1">Uncharacterized protein</fullName>
    </submittedName>
</protein>
<reference evidence="1" key="1">
    <citation type="submission" date="2022-06" db="EMBL/GenBank/DDBJ databases">
        <title>Phylogenomic reconstructions and comparative analyses of Kickxellomycotina fungi.</title>
        <authorList>
            <person name="Reynolds N.K."/>
            <person name="Stajich J.E."/>
            <person name="Barry K."/>
            <person name="Grigoriev I.V."/>
            <person name="Crous P."/>
            <person name="Smith M.E."/>
        </authorList>
    </citation>
    <scope>NUCLEOTIDE SEQUENCE</scope>
    <source>
        <strain evidence="1">RSA 2271</strain>
    </source>
</reference>
<dbReference type="Proteomes" id="UP001145114">
    <property type="component" value="Unassembled WGS sequence"/>
</dbReference>
<comment type="caution">
    <text evidence="1">The sequence shown here is derived from an EMBL/GenBank/DDBJ whole genome shotgun (WGS) entry which is preliminary data.</text>
</comment>
<evidence type="ECO:0000313" key="1">
    <source>
        <dbReference type="EMBL" id="KAJ1676659.1"/>
    </source>
</evidence>
<evidence type="ECO:0000313" key="2">
    <source>
        <dbReference type="Proteomes" id="UP001145114"/>
    </source>
</evidence>
<feature type="non-terminal residue" evidence="1">
    <location>
        <position position="135"/>
    </location>
</feature>
<sequence>MDVIERSLGSGKITITEDGKEVIVNYLQLEGLKFNVTMDSESGKYEVDTVMISSKDSDTVWEVLDEAKTYNIAIPDFLYNGGDGIFKFPAAQDGSGEAAKPKFVTCSPHLDLVIQYISTNSPLSPKNYVNTRITT</sequence>
<gene>
    <name evidence="1" type="ORF">EV182_007741</name>
</gene>